<dbReference type="Gene3D" id="2.130.10.10">
    <property type="entry name" value="YVTN repeat-like/Quinoprotein amine dehydrogenase"/>
    <property type="match status" value="1"/>
</dbReference>
<dbReference type="InterPro" id="IPR015943">
    <property type="entry name" value="WD40/YVTN_repeat-like_dom_sf"/>
</dbReference>
<dbReference type="Pfam" id="PF17034">
    <property type="entry name" value="zinc_ribbon_16"/>
    <property type="match status" value="1"/>
</dbReference>
<evidence type="ECO:0000256" key="2">
    <source>
        <dbReference type="ARBA" id="ARBA00022574"/>
    </source>
</evidence>
<dbReference type="InterPro" id="IPR031488">
    <property type="entry name" value="Zn_ribbon_mio"/>
</dbReference>
<keyword evidence="3" id="KW-0677">Repeat</keyword>
<evidence type="ECO:0000256" key="4">
    <source>
        <dbReference type="SAM" id="MobiDB-lite"/>
    </source>
</evidence>
<dbReference type="InterPro" id="IPR049092">
    <property type="entry name" value="MIOS_a-sol"/>
</dbReference>
<dbReference type="InterPro" id="IPR036322">
    <property type="entry name" value="WD40_repeat_dom_sf"/>
</dbReference>
<dbReference type="GO" id="GO:0034198">
    <property type="term" value="P:cellular response to amino acid starvation"/>
    <property type="evidence" value="ECO:0007669"/>
    <property type="project" value="TreeGrafter"/>
</dbReference>
<dbReference type="Pfam" id="PF21720">
    <property type="entry name" value="MIOS_WD40"/>
    <property type="match status" value="2"/>
</dbReference>
<gene>
    <name evidence="7" type="ORF">OXX778_LOCUS8359</name>
</gene>
<dbReference type="GO" id="GO:0005737">
    <property type="term" value="C:cytoplasm"/>
    <property type="evidence" value="ECO:0007669"/>
    <property type="project" value="TreeGrafter"/>
</dbReference>
<accession>A0A813VEK8</accession>
<dbReference type="SMART" id="SM00320">
    <property type="entry name" value="WD40"/>
    <property type="match status" value="4"/>
</dbReference>
<feature type="region of interest" description="Disordered" evidence="4">
    <location>
        <begin position="344"/>
        <end position="365"/>
    </location>
</feature>
<dbReference type="GO" id="GO:1904263">
    <property type="term" value="P:positive regulation of TORC1 signaling"/>
    <property type="evidence" value="ECO:0007669"/>
    <property type="project" value="TreeGrafter"/>
</dbReference>
<feature type="region of interest" description="Disordered" evidence="4">
    <location>
        <begin position="693"/>
        <end position="719"/>
    </location>
</feature>
<protein>
    <submittedName>
        <fullName evidence="7">Uncharacterized protein</fullName>
    </submittedName>
</protein>
<dbReference type="OrthoDB" id="341486at2759"/>
<name>A0A813VEK8_9BILA</name>
<comment type="caution">
    <text evidence="7">The sequence shown here is derived from an EMBL/GenBank/DDBJ whole genome shotgun (WGS) entry which is preliminary data.</text>
</comment>
<feature type="compositionally biased region" description="Low complexity" evidence="4">
    <location>
        <begin position="930"/>
        <end position="940"/>
    </location>
</feature>
<dbReference type="Pfam" id="PF21719">
    <property type="entry name" value="MIOS_a-sol"/>
    <property type="match status" value="1"/>
</dbReference>
<evidence type="ECO:0000313" key="7">
    <source>
        <dbReference type="EMBL" id="CAF0839136.1"/>
    </source>
</evidence>
<dbReference type="AlphaFoldDB" id="A0A813VEK8"/>
<sequence>MFSRNDNKLIDLVWSPFNSDEFIAYANDICLFKIRKMSNDTEFGFSDVDLIANYGENSNPKQVSWYLGSDHPNFYAVSLSNYKIQLISYNSKNEQKSFQINKEFAFKQVRQCTHLVWNSKQTNILAGGFEKVRNEHSILVWDIRGNSTLPINKLELGIDPSFGLLNYNLNRQSNYQSSYTNLNCLMNEYKAETFKPVYETGNTDTCNSLAWNPDKENILFAGLSGKYLKMFDIKSTDKSFISTKYVQGFTFDPKNSFQAASYLDNCVVLWDIRMFNSPIYKIDETEPVSKIQWCPTKSGQLAVLTKSSVNLYRVRSFNNSLSISVLDDQEAPVQILVDKISRKCSMSSENSDPKPVNKTSNPNFQTQTSQTLNSLTNFCWFNSDSNKILITFNYLISNIKTMSLFDTIALTWSPNGNLYWSSNLGKMNHIEIIDRSEFNFLKELKDRAQNDYGLKYYIISIINGSTTMTSSIKSLEESSTSANGCQATPLALRLHSQIGLNHLIRTDFMHNYRISDSDSSDYSKNLKFLWFWLESVNYFFEKTIPIIPKNTSIEIGLNCRNSLSELYSIRYCGLKILLNDLESVMKKSDSYELKQIRTERFKVIAYNLCGWEMKDGVLSQSFFTTLKTLQEFERACFLALLTDNYEQALDILDSASQIDPSYGSLWITVRYFIDDNKLGETYRPEFAEQTSPCSLDDSISTSNSFHSNQTSQTSNKKSPFFSINSSGSSTTPKAKQSSGQMTESFLKESSKLIQSFTHPYLKALFNFLINKEKSIMEILFDRNILFQDRIALSIHYLLDLKNLSHLQVYFDKLIEEECMANSDLSGVLLTGLGPKAIDLFQTFIDKTGDLQSICLAIIHSPYLDVLDSSQVNYWITSFREQLNKFKLWEKRAEFDILKMKLRKFQSLTNASEYTKPTLHTEALSEPNLPSSSSSTSSLSSMAPLTRNGNSLNVPLKNNSHSFHQIYNNQQTIVTQNRQNNQSMILIATNINMGINQRNSQSMHIQNNLTTPAQQNANMTVYYNCNKCGKNLLEKSQNSSCSFTSNNLNTMIQSINSQAQSNEVCLNGCLNCCSYLPQCTVCLRLMKINLTPNPINSSTNGINRVQTTPKLHNPNYHHQSKKLSVQYKSGQIDLGSNRNFFLEDINENHFAFQRNKNDHDNYRKERRSLEKFNAEWTSKIEILYYENFSLLKYTKFGNWFSWCQTCHHGGHIKHLIYWFKSNKKCPYLHCKCYCTDLDCLF</sequence>
<dbReference type="InterPro" id="IPR001680">
    <property type="entry name" value="WD40_rpt"/>
</dbReference>
<feature type="domain" description="GATOR2 complex protein MIO zinc-ribbon like" evidence="5">
    <location>
        <begin position="1193"/>
        <end position="1234"/>
    </location>
</feature>
<evidence type="ECO:0000259" key="6">
    <source>
        <dbReference type="Pfam" id="PF21719"/>
    </source>
</evidence>
<feature type="region of interest" description="Disordered" evidence="4">
    <location>
        <begin position="919"/>
        <end position="953"/>
    </location>
</feature>
<organism evidence="7 8">
    <name type="scientific">Brachionus calyciflorus</name>
    <dbReference type="NCBI Taxonomy" id="104777"/>
    <lineage>
        <taxon>Eukaryota</taxon>
        <taxon>Metazoa</taxon>
        <taxon>Spiralia</taxon>
        <taxon>Gnathifera</taxon>
        <taxon>Rotifera</taxon>
        <taxon>Eurotatoria</taxon>
        <taxon>Monogononta</taxon>
        <taxon>Pseudotrocha</taxon>
        <taxon>Ploima</taxon>
        <taxon>Brachionidae</taxon>
        <taxon>Brachionus</taxon>
    </lineage>
</organism>
<dbReference type="SUPFAM" id="SSF50978">
    <property type="entry name" value="WD40 repeat-like"/>
    <property type="match status" value="1"/>
</dbReference>
<dbReference type="PANTHER" id="PTHR16453:SF9">
    <property type="entry name" value="GATOR COMPLEX PROTEIN MIOS"/>
    <property type="match status" value="1"/>
</dbReference>
<proteinExistence type="inferred from homology"/>
<evidence type="ECO:0000313" key="8">
    <source>
        <dbReference type="Proteomes" id="UP000663879"/>
    </source>
</evidence>
<dbReference type="InterPro" id="IPR037593">
    <property type="entry name" value="MIOS/Sea4"/>
</dbReference>
<dbReference type="EMBL" id="CAJNOC010001143">
    <property type="protein sequence ID" value="CAF0839136.1"/>
    <property type="molecule type" value="Genomic_DNA"/>
</dbReference>
<comment type="similarity">
    <text evidence="1">Belongs to the WD repeat mio family.</text>
</comment>
<evidence type="ECO:0000259" key="5">
    <source>
        <dbReference type="Pfam" id="PF17034"/>
    </source>
</evidence>
<dbReference type="CDD" id="cd16691">
    <property type="entry name" value="mRING-H2-C3H3C2_Mio"/>
    <property type="match status" value="1"/>
</dbReference>
<dbReference type="Proteomes" id="UP000663879">
    <property type="component" value="Unassembled WGS sequence"/>
</dbReference>
<reference evidence="7" key="1">
    <citation type="submission" date="2021-02" db="EMBL/GenBank/DDBJ databases">
        <authorList>
            <person name="Nowell W R."/>
        </authorList>
    </citation>
    <scope>NUCLEOTIDE SEQUENCE</scope>
    <source>
        <strain evidence="7">Ploen Becks lab</strain>
    </source>
</reference>
<evidence type="ECO:0000256" key="1">
    <source>
        <dbReference type="ARBA" id="ARBA00009713"/>
    </source>
</evidence>
<feature type="compositionally biased region" description="Polar residues" evidence="4">
    <location>
        <begin position="693"/>
        <end position="717"/>
    </location>
</feature>
<keyword evidence="8" id="KW-1185">Reference proteome</keyword>
<dbReference type="PANTHER" id="PTHR16453">
    <property type="entry name" value="WD40 DOMAIN-CONTAINING PROTEIN MIO FAMILY MEMBER"/>
    <property type="match status" value="1"/>
</dbReference>
<keyword evidence="2" id="KW-0853">WD repeat</keyword>
<feature type="domain" description="MIOS-like alpha-solenoid" evidence="6">
    <location>
        <begin position="749"/>
        <end position="796"/>
    </location>
</feature>
<evidence type="ECO:0000256" key="3">
    <source>
        <dbReference type="ARBA" id="ARBA00022737"/>
    </source>
</evidence>